<keyword evidence="3" id="KW-1185">Reference proteome</keyword>
<dbReference type="Proteomes" id="UP001441944">
    <property type="component" value="Unassembled WGS sequence"/>
</dbReference>
<dbReference type="SUPFAM" id="SSF52821">
    <property type="entry name" value="Rhodanese/Cell cycle control phosphatase"/>
    <property type="match status" value="1"/>
</dbReference>
<dbReference type="Pfam" id="PF00581">
    <property type="entry name" value="Rhodanese"/>
    <property type="match status" value="1"/>
</dbReference>
<sequence>MSRRQLLLGLGGIGLALGGGIYWWRSQPVDHDYPRLTPAQAFAAAKAKEITLVDIRTPGEWRQTGLPEGAVAIDMRRDDFLQALSEATAGNLAAPVALICARGVRSARMTRALAAAGYRRIIDVPEGMLGSASGPGWIAGNLPVTRWQG</sequence>
<organism evidence="2 3">
    <name type="scientific">Pseudophaeobacter arcticus</name>
    <dbReference type="NCBI Taxonomy" id="385492"/>
    <lineage>
        <taxon>Bacteria</taxon>
        <taxon>Pseudomonadati</taxon>
        <taxon>Pseudomonadota</taxon>
        <taxon>Alphaproteobacteria</taxon>
        <taxon>Rhodobacterales</taxon>
        <taxon>Paracoccaceae</taxon>
        <taxon>Pseudophaeobacter</taxon>
    </lineage>
</organism>
<dbReference type="CDD" id="cd00158">
    <property type="entry name" value="RHOD"/>
    <property type="match status" value="1"/>
</dbReference>
<dbReference type="InterPro" id="IPR036873">
    <property type="entry name" value="Rhodanese-like_dom_sf"/>
</dbReference>
<evidence type="ECO:0000313" key="2">
    <source>
        <dbReference type="EMBL" id="GAA6197482.1"/>
    </source>
</evidence>
<comment type="caution">
    <text evidence="2">The sequence shown here is derived from an EMBL/GenBank/DDBJ whole genome shotgun (WGS) entry which is preliminary data.</text>
</comment>
<name>A0ABQ0ANM1_9RHOB</name>
<feature type="domain" description="Rhodanese" evidence="1">
    <location>
        <begin position="46"/>
        <end position="146"/>
    </location>
</feature>
<reference evidence="2 3" key="1">
    <citation type="submission" date="2024-04" db="EMBL/GenBank/DDBJ databases">
        <title>Draft genome sequence of Pseudophaeobacter arcticus NBRC 116598.</title>
        <authorList>
            <person name="Miyakawa T."/>
            <person name="Kusuya Y."/>
            <person name="Miura T."/>
        </authorList>
    </citation>
    <scope>NUCLEOTIDE SEQUENCE [LARGE SCALE GENOMIC DNA]</scope>
    <source>
        <strain evidence="2 3">SU-CL00105</strain>
    </source>
</reference>
<dbReference type="Gene3D" id="3.40.250.10">
    <property type="entry name" value="Rhodanese-like domain"/>
    <property type="match status" value="1"/>
</dbReference>
<protein>
    <recommendedName>
        <fullName evidence="1">Rhodanese domain-containing protein</fullName>
    </recommendedName>
</protein>
<proteinExistence type="predicted"/>
<gene>
    <name evidence="2" type="ORF">NBRC116598_29260</name>
</gene>
<evidence type="ECO:0000313" key="3">
    <source>
        <dbReference type="Proteomes" id="UP001441944"/>
    </source>
</evidence>
<dbReference type="PROSITE" id="PS50206">
    <property type="entry name" value="RHODANESE_3"/>
    <property type="match status" value="1"/>
</dbReference>
<dbReference type="SMART" id="SM00450">
    <property type="entry name" value="RHOD"/>
    <property type="match status" value="1"/>
</dbReference>
<evidence type="ECO:0000259" key="1">
    <source>
        <dbReference type="PROSITE" id="PS50206"/>
    </source>
</evidence>
<dbReference type="InterPro" id="IPR001763">
    <property type="entry name" value="Rhodanese-like_dom"/>
</dbReference>
<accession>A0ABQ0ANM1</accession>
<dbReference type="EMBL" id="BAABWU010000012">
    <property type="protein sequence ID" value="GAA6197482.1"/>
    <property type="molecule type" value="Genomic_DNA"/>
</dbReference>